<dbReference type="Pfam" id="PF14278">
    <property type="entry name" value="TetR_C_8"/>
    <property type="match status" value="1"/>
</dbReference>
<dbReference type="Proteomes" id="UP000003162">
    <property type="component" value="Unassembled WGS sequence"/>
</dbReference>
<accession>A8SIP2</accession>
<dbReference type="InterPro" id="IPR039532">
    <property type="entry name" value="TetR_C_Firmicutes"/>
</dbReference>
<evidence type="ECO:0000313" key="5">
    <source>
        <dbReference type="Proteomes" id="UP000003162"/>
    </source>
</evidence>
<proteinExistence type="predicted"/>
<dbReference type="PANTHER" id="PTHR43479">
    <property type="entry name" value="ACREF/ENVCD OPERON REPRESSOR-RELATED"/>
    <property type="match status" value="1"/>
</dbReference>
<feature type="domain" description="HTH tetR-type" evidence="3">
    <location>
        <begin position="10"/>
        <end position="70"/>
    </location>
</feature>
<keyword evidence="1 2" id="KW-0238">DNA-binding</keyword>
<evidence type="ECO:0000256" key="2">
    <source>
        <dbReference type="PROSITE-ProRule" id="PRU00335"/>
    </source>
</evidence>
<name>A8SIP2_9FIRM</name>
<sequence>MEDFMNRQQIKTRKAIFMAFTELLSKKNYNKITVQEIIDLADIGRSTFYSHFETKDDLLKEICRELFEHIFSNDLSRECSKIFENSNKNPKILITHILYHLKENKEEFIKVLSCESNDLFLGYFKTYLYKVIDEYIFIDNTGDEKFKRFLKNHICCTFVETIKWWIKNQMEESPEQIADYFFRVVDPII</sequence>
<protein>
    <submittedName>
        <fullName evidence="4">Transcriptional regulator, TetR family</fullName>
    </submittedName>
</protein>
<evidence type="ECO:0000259" key="3">
    <source>
        <dbReference type="PROSITE" id="PS50977"/>
    </source>
</evidence>
<dbReference type="SUPFAM" id="SSF46689">
    <property type="entry name" value="Homeodomain-like"/>
    <property type="match status" value="1"/>
</dbReference>
<dbReference type="eggNOG" id="COG1309">
    <property type="taxonomic scope" value="Bacteria"/>
</dbReference>
<reference evidence="4 5" key="2">
    <citation type="submission" date="2007-09" db="EMBL/GenBank/DDBJ databases">
        <authorList>
            <person name="Fulton L."/>
            <person name="Clifton S."/>
            <person name="Fulton B."/>
            <person name="Xu J."/>
            <person name="Minx P."/>
            <person name="Pepin K.H."/>
            <person name="Johnson M."/>
            <person name="Thiruvilangam P."/>
            <person name="Bhonagiri V."/>
            <person name="Nash W.E."/>
            <person name="Mardis E.R."/>
            <person name="Wilson R.K."/>
        </authorList>
    </citation>
    <scope>NUCLEOTIDE SEQUENCE [LARGE SCALE GENOMIC DNA]</scope>
    <source>
        <strain evidence="4 5">ATCC 33270</strain>
    </source>
</reference>
<dbReference type="InterPro" id="IPR009057">
    <property type="entry name" value="Homeodomain-like_sf"/>
</dbReference>
<dbReference type="PROSITE" id="PS50977">
    <property type="entry name" value="HTH_TETR_2"/>
    <property type="match status" value="1"/>
</dbReference>
<feature type="DNA-binding region" description="H-T-H motif" evidence="2">
    <location>
        <begin position="33"/>
        <end position="52"/>
    </location>
</feature>
<dbReference type="EMBL" id="ABEE02000014">
    <property type="protein sequence ID" value="EDP24719.1"/>
    <property type="molecule type" value="Genomic_DNA"/>
</dbReference>
<reference evidence="4 5" key="1">
    <citation type="submission" date="2007-09" db="EMBL/GenBank/DDBJ databases">
        <title>Draft genome sequence of Peptostreptococcus micros (ATCC 33270).</title>
        <authorList>
            <person name="Sudarsanam P."/>
            <person name="Ley R."/>
            <person name="Guruge J."/>
            <person name="Turnbaugh P.J."/>
            <person name="Mahowald M."/>
            <person name="Liep D."/>
            <person name="Gordon J."/>
        </authorList>
    </citation>
    <scope>NUCLEOTIDE SEQUENCE [LARGE SCALE GENOMIC DNA]</scope>
    <source>
        <strain evidence="4 5">ATCC 33270</strain>
    </source>
</reference>
<evidence type="ECO:0000313" key="4">
    <source>
        <dbReference type="EMBL" id="EDP24719.1"/>
    </source>
</evidence>
<gene>
    <name evidence="4" type="ORF">PEPMIC_00163</name>
</gene>
<dbReference type="InterPro" id="IPR050624">
    <property type="entry name" value="HTH-type_Tx_Regulator"/>
</dbReference>
<dbReference type="AlphaFoldDB" id="A8SIP2"/>
<dbReference type="HOGENOM" id="CLU_087539_3_1_9"/>
<dbReference type="GO" id="GO:0003677">
    <property type="term" value="F:DNA binding"/>
    <property type="evidence" value="ECO:0007669"/>
    <property type="project" value="UniProtKB-UniRule"/>
</dbReference>
<evidence type="ECO:0000256" key="1">
    <source>
        <dbReference type="ARBA" id="ARBA00023125"/>
    </source>
</evidence>
<organism evidence="4 5">
    <name type="scientific">Parvimonas micra ATCC 33270</name>
    <dbReference type="NCBI Taxonomy" id="411465"/>
    <lineage>
        <taxon>Bacteria</taxon>
        <taxon>Bacillati</taxon>
        <taxon>Bacillota</taxon>
        <taxon>Tissierellia</taxon>
        <taxon>Tissierellales</taxon>
        <taxon>Peptoniphilaceae</taxon>
        <taxon>Parvimonas</taxon>
    </lineage>
</organism>
<dbReference type="PANTHER" id="PTHR43479:SF23">
    <property type="entry name" value="HTH TETR-TYPE DOMAIN-CONTAINING PROTEIN"/>
    <property type="match status" value="1"/>
</dbReference>
<dbReference type="Pfam" id="PF00440">
    <property type="entry name" value="TetR_N"/>
    <property type="match status" value="1"/>
</dbReference>
<dbReference type="Gene3D" id="1.10.357.10">
    <property type="entry name" value="Tetracycline Repressor, domain 2"/>
    <property type="match status" value="1"/>
</dbReference>
<comment type="caution">
    <text evidence="4">The sequence shown here is derived from an EMBL/GenBank/DDBJ whole genome shotgun (WGS) entry which is preliminary data.</text>
</comment>
<dbReference type="InterPro" id="IPR001647">
    <property type="entry name" value="HTH_TetR"/>
</dbReference>